<dbReference type="Gene3D" id="3.40.50.300">
    <property type="entry name" value="P-loop containing nucleotide triphosphate hydrolases"/>
    <property type="match status" value="2"/>
</dbReference>
<protein>
    <recommendedName>
        <fullName evidence="5">DNA2/NAM7 helicase-like C-terminal domain-containing protein</fullName>
    </recommendedName>
</protein>
<dbReference type="InterPro" id="IPR027417">
    <property type="entry name" value="P-loop_NTPase"/>
</dbReference>
<evidence type="ECO:0000313" key="3">
    <source>
        <dbReference type="EMBL" id="CAJ1390650.1"/>
    </source>
</evidence>
<dbReference type="EMBL" id="CAUJNA010002113">
    <property type="protein sequence ID" value="CAJ1390650.1"/>
    <property type="molecule type" value="Genomic_DNA"/>
</dbReference>
<dbReference type="InterPro" id="IPR041679">
    <property type="entry name" value="DNA2/NAM7-like_C"/>
</dbReference>
<evidence type="ECO:0000313" key="4">
    <source>
        <dbReference type="Proteomes" id="UP001178507"/>
    </source>
</evidence>
<dbReference type="Pfam" id="PF13087">
    <property type="entry name" value="AAA_12"/>
    <property type="match status" value="1"/>
</dbReference>
<dbReference type="PANTHER" id="PTHR10887">
    <property type="entry name" value="DNA2/NAM7 HELICASE FAMILY"/>
    <property type="match status" value="1"/>
</dbReference>
<reference evidence="3" key="1">
    <citation type="submission" date="2023-08" db="EMBL/GenBank/DDBJ databases">
        <authorList>
            <person name="Chen Y."/>
            <person name="Shah S."/>
            <person name="Dougan E. K."/>
            <person name="Thang M."/>
            <person name="Chan C."/>
        </authorList>
    </citation>
    <scope>NUCLEOTIDE SEQUENCE</scope>
</reference>
<dbReference type="InterPro" id="IPR047187">
    <property type="entry name" value="SF1_C_Upf1"/>
</dbReference>
<dbReference type="SUPFAM" id="SSF52540">
    <property type="entry name" value="P-loop containing nucleoside triphosphate hydrolases"/>
    <property type="match status" value="1"/>
</dbReference>
<proteinExistence type="predicted"/>
<accession>A0AA36N4V2</accession>
<gene>
    <name evidence="3" type="ORF">EVOR1521_LOCUS16009</name>
</gene>
<dbReference type="Pfam" id="PF13086">
    <property type="entry name" value="AAA_11"/>
    <property type="match status" value="1"/>
</dbReference>
<organism evidence="3 4">
    <name type="scientific">Effrenium voratum</name>
    <dbReference type="NCBI Taxonomy" id="2562239"/>
    <lineage>
        <taxon>Eukaryota</taxon>
        <taxon>Sar</taxon>
        <taxon>Alveolata</taxon>
        <taxon>Dinophyceae</taxon>
        <taxon>Suessiales</taxon>
        <taxon>Symbiodiniaceae</taxon>
        <taxon>Effrenium</taxon>
    </lineage>
</organism>
<evidence type="ECO:0000259" key="1">
    <source>
        <dbReference type="Pfam" id="PF13086"/>
    </source>
</evidence>
<evidence type="ECO:0000259" key="2">
    <source>
        <dbReference type="Pfam" id="PF13087"/>
    </source>
</evidence>
<dbReference type="Proteomes" id="UP001178507">
    <property type="component" value="Unassembled WGS sequence"/>
</dbReference>
<dbReference type="InterPro" id="IPR045055">
    <property type="entry name" value="DNA2/NAM7-like"/>
</dbReference>
<evidence type="ECO:0008006" key="5">
    <source>
        <dbReference type="Google" id="ProtNLM"/>
    </source>
</evidence>
<keyword evidence="4" id="KW-1185">Reference proteome</keyword>
<feature type="domain" description="DNA2/NAM7 helicase helicase" evidence="1">
    <location>
        <begin position="6"/>
        <end position="55"/>
    </location>
</feature>
<name>A0AA36N4V2_9DINO</name>
<dbReference type="PANTHER" id="PTHR10887:SF495">
    <property type="entry name" value="HELICASE SENATAXIN ISOFORM X1-RELATED"/>
    <property type="match status" value="1"/>
</dbReference>
<sequence>MWNGKMSHVQHPIKFTSVIVDEAAQASEPDVVLSFMSAGYRVVVVGDHKQLGPVIPERNLCTSYVSALETPFLERMLQKPQRHSANTLLNVQYRMHPSIRRFPSIQFYDSKLRDSVSMPHRPELCCLWPQRDEHVLFVDCQTPQTFGAGDKSPDGVENKVSLKNVGEAKLVLEACTQLLEAGCSPKDIAIITPYTAQQQEIRTRLAKRPDSRNILVGTVHALQGSEREYIIISFVRSFVQDEYDIHSADSSGMILSTDKQSKALRDICSCKLGILSNNRLLNVSLTRARYGLVCIGNRSVLSNGSRDFFDYTQGLAERGCVVDRLNAKGTAKRRGG</sequence>
<feature type="domain" description="DNA2/NAM7 helicase-like C-terminal" evidence="2">
    <location>
        <begin position="72"/>
        <end position="298"/>
    </location>
</feature>
<comment type="caution">
    <text evidence="3">The sequence shown here is derived from an EMBL/GenBank/DDBJ whole genome shotgun (WGS) entry which is preliminary data.</text>
</comment>
<dbReference type="GO" id="GO:0004386">
    <property type="term" value="F:helicase activity"/>
    <property type="evidence" value="ECO:0007669"/>
    <property type="project" value="InterPro"/>
</dbReference>
<dbReference type="AlphaFoldDB" id="A0AA36N4V2"/>
<dbReference type="InterPro" id="IPR041677">
    <property type="entry name" value="DNA2/NAM7_AAA_11"/>
</dbReference>
<dbReference type="CDD" id="cd18808">
    <property type="entry name" value="SF1_C_Upf1"/>
    <property type="match status" value="1"/>
</dbReference>